<evidence type="ECO:0000256" key="1">
    <source>
        <dbReference type="SAM" id="MobiDB-lite"/>
    </source>
</evidence>
<dbReference type="InterPro" id="IPR008949">
    <property type="entry name" value="Isoprenoid_synthase_dom_sf"/>
</dbReference>
<sequence>MTVTPDVRTTPGGDRSRPSPIGWQLPPFYCPITLTGDIHPRHAELERRALEWIDSYGLYPDATERAWGLATHSAEFSCRIIPHGEPEPLLIFMMWNYWAHAVDDWLDSGSNATATGKVVDTSIRLLRALEYPGSAMMPPSPYTDALHDLVRRTRAALSPWQLRRFIDGIRDWLFASSWQTANAERGVMPSLNDFAAMAVSINGTRFSLTWGEVANGADLPPDVLCSPAVQALTDAAGFLVGTDNDLFSYAKEDHLEIPEQNLINVIAHERGCTPAEALPEAVGLRDRTMTLYLRLRDQLAADGDPMMRRYLDTVGDYIAGCIVWQNNAPRFASPRNRNPLPVPGSSFGITYRDTPSDPSTDAPALPAIAWWWDQLTSPDAP</sequence>
<dbReference type="EMBL" id="JBEZVI010000007">
    <property type="protein sequence ID" value="MEU3710762.1"/>
    <property type="molecule type" value="Genomic_DNA"/>
</dbReference>
<accession>A0ABV2YYD6</accession>
<reference evidence="2 3" key="1">
    <citation type="submission" date="2024-06" db="EMBL/GenBank/DDBJ databases">
        <title>The Natural Products Discovery Center: Release of the First 8490 Sequenced Strains for Exploring Actinobacteria Biosynthetic Diversity.</title>
        <authorList>
            <person name="Kalkreuter E."/>
            <person name="Kautsar S.A."/>
            <person name="Yang D."/>
            <person name="Bader C.D."/>
            <person name="Teijaro C.N."/>
            <person name="Fluegel L."/>
            <person name="Davis C.M."/>
            <person name="Simpson J.R."/>
            <person name="Lauterbach L."/>
            <person name="Steele A.D."/>
            <person name="Gui C."/>
            <person name="Meng S."/>
            <person name="Li G."/>
            <person name="Viehrig K."/>
            <person name="Ye F."/>
            <person name="Su P."/>
            <person name="Kiefer A.F."/>
            <person name="Nichols A."/>
            <person name="Cepeda A.J."/>
            <person name="Yan W."/>
            <person name="Fan B."/>
            <person name="Jiang Y."/>
            <person name="Adhikari A."/>
            <person name="Zheng C.-J."/>
            <person name="Schuster L."/>
            <person name="Cowan T.M."/>
            <person name="Smanski M.J."/>
            <person name="Chevrette M.G."/>
            <person name="De Carvalho L.P.S."/>
            <person name="Shen B."/>
        </authorList>
    </citation>
    <scope>NUCLEOTIDE SEQUENCE [LARGE SCALE GENOMIC DNA]</scope>
    <source>
        <strain evidence="2 3">NPDC033039</strain>
    </source>
</reference>
<dbReference type="Gene3D" id="1.10.600.10">
    <property type="entry name" value="Farnesyl Diphosphate Synthase"/>
    <property type="match status" value="1"/>
</dbReference>
<keyword evidence="3" id="KW-1185">Reference proteome</keyword>
<gene>
    <name evidence="2" type="ORF">AB0E61_11785</name>
</gene>
<feature type="region of interest" description="Disordered" evidence="1">
    <location>
        <begin position="1"/>
        <end position="21"/>
    </location>
</feature>
<dbReference type="Pfam" id="PF19086">
    <property type="entry name" value="Terpene_syn_C_2"/>
    <property type="match status" value="1"/>
</dbReference>
<evidence type="ECO:0000313" key="2">
    <source>
        <dbReference type="EMBL" id="MEU3710762.1"/>
    </source>
</evidence>
<evidence type="ECO:0000313" key="3">
    <source>
        <dbReference type="Proteomes" id="UP001550853"/>
    </source>
</evidence>
<dbReference type="RefSeq" id="WP_051739595.1">
    <property type="nucleotide sequence ID" value="NZ_JBEZVI010000007.1"/>
</dbReference>
<comment type="caution">
    <text evidence="2">The sequence shown here is derived from an EMBL/GenBank/DDBJ whole genome shotgun (WGS) entry which is preliminary data.</text>
</comment>
<protein>
    <submittedName>
        <fullName evidence="2">Terpene synthase family protein</fullName>
    </submittedName>
</protein>
<name>A0ABV2YYD6_9ACTN</name>
<proteinExistence type="predicted"/>
<dbReference type="Proteomes" id="UP001550853">
    <property type="component" value="Unassembled WGS sequence"/>
</dbReference>
<dbReference type="SUPFAM" id="SSF48576">
    <property type="entry name" value="Terpenoid synthases"/>
    <property type="match status" value="1"/>
</dbReference>
<organism evidence="2 3">
    <name type="scientific">Streptomyces catenulae</name>
    <dbReference type="NCBI Taxonomy" id="66875"/>
    <lineage>
        <taxon>Bacteria</taxon>
        <taxon>Bacillati</taxon>
        <taxon>Actinomycetota</taxon>
        <taxon>Actinomycetes</taxon>
        <taxon>Kitasatosporales</taxon>
        <taxon>Streptomycetaceae</taxon>
        <taxon>Streptomyces</taxon>
    </lineage>
</organism>